<dbReference type="Gene3D" id="3.40.190.10">
    <property type="entry name" value="Periplasmic binding protein-like II"/>
    <property type="match status" value="1"/>
</dbReference>
<dbReference type="GO" id="GO:0015833">
    <property type="term" value="P:peptide transport"/>
    <property type="evidence" value="ECO:0007669"/>
    <property type="project" value="TreeGrafter"/>
</dbReference>
<protein>
    <submittedName>
        <fullName evidence="3">ABC transporter substrate-binding protein</fullName>
    </submittedName>
</protein>
<keyword evidence="4" id="KW-1185">Reference proteome</keyword>
<dbReference type="GO" id="GO:0042884">
    <property type="term" value="P:microcin transport"/>
    <property type="evidence" value="ECO:0007669"/>
    <property type="project" value="TreeGrafter"/>
</dbReference>
<keyword evidence="1" id="KW-0732">Signal</keyword>
<evidence type="ECO:0000256" key="1">
    <source>
        <dbReference type="ARBA" id="ARBA00022729"/>
    </source>
</evidence>
<dbReference type="Pfam" id="PF00496">
    <property type="entry name" value="SBP_bac_5"/>
    <property type="match status" value="1"/>
</dbReference>
<dbReference type="Proteomes" id="UP000280792">
    <property type="component" value="Unassembled WGS sequence"/>
</dbReference>
<dbReference type="EMBL" id="QWEZ01000001">
    <property type="protein sequence ID" value="RRJ84896.1"/>
    <property type="molecule type" value="Genomic_DNA"/>
</dbReference>
<dbReference type="SUPFAM" id="SSF53850">
    <property type="entry name" value="Periplasmic binding protein-like II"/>
    <property type="match status" value="1"/>
</dbReference>
<reference evidence="3 4" key="1">
    <citation type="submission" date="2018-08" db="EMBL/GenBank/DDBJ databases">
        <authorList>
            <person name="Khan S.A."/>
        </authorList>
    </citation>
    <scope>NUCLEOTIDE SEQUENCE [LARGE SCALE GENOMIC DNA]</scope>
    <source>
        <strain evidence="3 4">GTF-13</strain>
    </source>
</reference>
<evidence type="ECO:0000313" key="4">
    <source>
        <dbReference type="Proteomes" id="UP000280792"/>
    </source>
</evidence>
<dbReference type="InterPro" id="IPR000914">
    <property type="entry name" value="SBP_5_dom"/>
</dbReference>
<accession>A0A3P3VT88</accession>
<feature type="domain" description="Solute-binding protein family 5" evidence="2">
    <location>
        <begin position="116"/>
        <end position="521"/>
    </location>
</feature>
<evidence type="ECO:0000259" key="2">
    <source>
        <dbReference type="Pfam" id="PF00496"/>
    </source>
</evidence>
<dbReference type="CDD" id="cd08497">
    <property type="entry name" value="MbnE-like"/>
    <property type="match status" value="1"/>
</dbReference>
<reference evidence="3 4" key="2">
    <citation type="submission" date="2018-12" db="EMBL/GenBank/DDBJ databases">
        <title>Simiduia agarivorans gen. nov., sp. nov., a marine, agarolytic bacterium isolated from shallow coastal water from Keelung, Taiwan.</title>
        <authorList>
            <person name="Shieh W.Y."/>
        </authorList>
    </citation>
    <scope>NUCLEOTIDE SEQUENCE [LARGE SCALE GENOMIC DNA]</scope>
    <source>
        <strain evidence="3 4">GTF-13</strain>
    </source>
</reference>
<dbReference type="GO" id="GO:1904680">
    <property type="term" value="F:peptide transmembrane transporter activity"/>
    <property type="evidence" value="ECO:0007669"/>
    <property type="project" value="TreeGrafter"/>
</dbReference>
<dbReference type="PIRSF" id="PIRSF002741">
    <property type="entry name" value="MppA"/>
    <property type="match status" value="1"/>
</dbReference>
<comment type="caution">
    <text evidence="3">The sequence shown here is derived from an EMBL/GenBank/DDBJ whole genome shotgun (WGS) entry which is preliminary data.</text>
</comment>
<dbReference type="FunFam" id="3.10.105.10:FF:000005">
    <property type="entry name" value="ABC transporter substrate-binding protein"/>
    <property type="match status" value="1"/>
</dbReference>
<dbReference type="GO" id="GO:0030288">
    <property type="term" value="C:outer membrane-bounded periplasmic space"/>
    <property type="evidence" value="ECO:0007669"/>
    <property type="project" value="TreeGrafter"/>
</dbReference>
<organism evidence="3 4">
    <name type="scientific">Aestuariirhabdus litorea</name>
    <dbReference type="NCBI Taxonomy" id="2528527"/>
    <lineage>
        <taxon>Bacteria</taxon>
        <taxon>Pseudomonadati</taxon>
        <taxon>Pseudomonadota</taxon>
        <taxon>Gammaproteobacteria</taxon>
        <taxon>Oceanospirillales</taxon>
        <taxon>Aestuariirhabdaceae</taxon>
        <taxon>Aestuariirhabdus</taxon>
    </lineage>
</organism>
<dbReference type="Gene3D" id="3.10.105.10">
    <property type="entry name" value="Dipeptide-binding Protein, Domain 3"/>
    <property type="match status" value="1"/>
</dbReference>
<dbReference type="AlphaFoldDB" id="A0A3P3VT88"/>
<sequence length="623" mass="71313">MRLTVIIQALLGAVLSINALLLSASELPKVHNSHGIAMHGSPKYAQGFTHFEYANPEAPKGGLLRLAVISSGGFDSLNPFIVKGISAAGIGYLGSSYLYESLTSRSNDEAFTEYGRIAERIEWPDDRSWVTFHLNPKARFHDGEPITAEDVSYTFELLTTQGHPLYRTYYKNVKQVSVIDTRTIRFDFEAGDNRELVLIVGQMPILPKHYWQERDFNSTGLEPPLGSGPYRIKSVDAGRSISYERVKDYWGADLPINRGHYNFDEIRFDYYRDDTVAIEALRAGEYDYREENSARNWATLYEGKPFEQQLMVKEALPNSNPTGMQGFVYNTRRELFSDPRVREALAYAFDFEWTNRNLFYSAYTRTESYFSNSELAARGLPSEEELELLNPYRDQLPERVFSEAYHPPKTAGDGNIRRNLGIAMRLLKEAGWEIRNKQLTHSATGKTFTFEMLLTSQAFERVVLPFKKNLERLGITMEVRMVDTQQYIQRVRSFDFDMIVGGFGQSSSPGNEQRDFWHSSQADHQGSRNQIGIQNPVIDGLIDTLIAAGSREELITATRALDRVLLWNFYVIPNWHITSDRIIYWNKFGRPQQLPEYGVSLDTWWYDASKAARINNPQTNSTN</sequence>
<gene>
    <name evidence="3" type="ORF">D0544_07365</name>
</gene>
<dbReference type="RefSeq" id="WP_125015327.1">
    <property type="nucleotide sequence ID" value="NZ_QWEZ01000001.1"/>
</dbReference>
<proteinExistence type="predicted"/>
<dbReference type="PANTHER" id="PTHR30290:SF64">
    <property type="entry name" value="ABC TRANSPORTER PERIPLASMIC BINDING PROTEIN"/>
    <property type="match status" value="1"/>
</dbReference>
<dbReference type="GO" id="GO:0043190">
    <property type="term" value="C:ATP-binding cassette (ABC) transporter complex"/>
    <property type="evidence" value="ECO:0007669"/>
    <property type="project" value="InterPro"/>
</dbReference>
<dbReference type="PANTHER" id="PTHR30290">
    <property type="entry name" value="PERIPLASMIC BINDING COMPONENT OF ABC TRANSPORTER"/>
    <property type="match status" value="1"/>
</dbReference>
<dbReference type="InterPro" id="IPR039424">
    <property type="entry name" value="SBP_5"/>
</dbReference>
<dbReference type="InterPro" id="IPR030678">
    <property type="entry name" value="Peptide/Ni-bd"/>
</dbReference>
<name>A0A3P3VT88_9GAMM</name>
<evidence type="ECO:0000313" key="3">
    <source>
        <dbReference type="EMBL" id="RRJ84896.1"/>
    </source>
</evidence>